<dbReference type="GO" id="GO:0071555">
    <property type="term" value="P:cell wall organization"/>
    <property type="evidence" value="ECO:0007669"/>
    <property type="project" value="UniProtKB-KW"/>
</dbReference>
<evidence type="ECO:0000256" key="3">
    <source>
        <dbReference type="ARBA" id="ARBA00022960"/>
    </source>
</evidence>
<dbReference type="OrthoDB" id="9801055at2"/>
<evidence type="ECO:0000256" key="4">
    <source>
        <dbReference type="ARBA" id="ARBA00022984"/>
    </source>
</evidence>
<dbReference type="PATRIC" id="fig|433924.3.peg.5129"/>
<protein>
    <recommendedName>
        <fullName evidence="2 7">Glutamate racemase</fullName>
        <ecNumber evidence="2 7">5.1.1.3</ecNumber>
    </recommendedName>
</protein>
<keyword evidence="6 7" id="KW-0961">Cell wall biogenesis/degradation</keyword>
<dbReference type="PANTHER" id="PTHR21198:SF2">
    <property type="entry name" value="GLUTAMATE RACEMASE"/>
    <property type="match status" value="1"/>
</dbReference>
<dbReference type="PROSITE" id="PS00924">
    <property type="entry name" value="ASP_GLU_RACEMASE_2"/>
    <property type="match status" value="1"/>
</dbReference>
<feature type="binding site" evidence="7">
    <location>
        <begin position="199"/>
        <end position="200"/>
    </location>
    <ligand>
        <name>substrate</name>
    </ligand>
</feature>
<feature type="active site" description="Proton donor/acceptor" evidence="7">
    <location>
        <position position="80"/>
    </location>
</feature>
<dbReference type="GO" id="GO:0008360">
    <property type="term" value="P:regulation of cell shape"/>
    <property type="evidence" value="ECO:0007669"/>
    <property type="project" value="UniProtKB-KW"/>
</dbReference>
<dbReference type="GO" id="GO:0009252">
    <property type="term" value="P:peptidoglycan biosynthetic process"/>
    <property type="evidence" value="ECO:0007669"/>
    <property type="project" value="UniProtKB-UniRule"/>
</dbReference>
<dbReference type="InterPro" id="IPR004391">
    <property type="entry name" value="Glu_race"/>
</dbReference>
<feature type="binding site" evidence="7">
    <location>
        <begin position="16"/>
        <end position="17"/>
    </location>
    <ligand>
        <name>substrate</name>
    </ligand>
</feature>
<dbReference type="NCBIfam" id="TIGR00067">
    <property type="entry name" value="glut_race"/>
    <property type="match status" value="1"/>
</dbReference>
<dbReference type="Pfam" id="PF01177">
    <property type="entry name" value="Asp_Glu_race"/>
    <property type="match status" value="1"/>
</dbReference>
<dbReference type="InterPro" id="IPR015942">
    <property type="entry name" value="Asp/Glu/hydantoin_racemase"/>
</dbReference>
<name>A0A147GS52_9BURK</name>
<evidence type="ECO:0000313" key="8">
    <source>
        <dbReference type="EMBL" id="KTT19296.1"/>
    </source>
</evidence>
<accession>A0A147GS52</accession>
<dbReference type="InterPro" id="IPR018187">
    <property type="entry name" value="Asp/Glu_racemase_AS_1"/>
</dbReference>
<evidence type="ECO:0000256" key="2">
    <source>
        <dbReference type="ARBA" id="ARBA00013090"/>
    </source>
</evidence>
<gene>
    <name evidence="7" type="primary">murI</name>
    <name evidence="8" type="ORF">NS331_14805</name>
</gene>
<feature type="binding site" evidence="7">
    <location>
        <begin position="81"/>
        <end position="82"/>
    </location>
    <ligand>
        <name>substrate</name>
    </ligand>
</feature>
<proteinExistence type="inferred from homology"/>
<dbReference type="EC" id="5.1.1.3" evidence="2 7"/>
<dbReference type="RefSeq" id="WP_058642742.1">
    <property type="nucleotide sequence ID" value="NZ_LDSL01000094.1"/>
</dbReference>
<dbReference type="SUPFAM" id="SSF53681">
    <property type="entry name" value="Aspartate/glutamate racemase"/>
    <property type="match status" value="2"/>
</dbReference>
<dbReference type="UniPathway" id="UPA00219"/>
<dbReference type="EMBL" id="LDSL01000094">
    <property type="protein sequence ID" value="KTT19296.1"/>
    <property type="molecule type" value="Genomic_DNA"/>
</dbReference>
<dbReference type="InterPro" id="IPR033134">
    <property type="entry name" value="Asp/Glu_racemase_AS_2"/>
</dbReference>
<evidence type="ECO:0000256" key="6">
    <source>
        <dbReference type="ARBA" id="ARBA00023316"/>
    </source>
</evidence>
<evidence type="ECO:0000256" key="1">
    <source>
        <dbReference type="ARBA" id="ARBA00001602"/>
    </source>
</evidence>
<reference evidence="8 9" key="1">
    <citation type="journal article" date="2016" name="Front. Microbiol.">
        <title>Genomic Resource of Rice Seed Associated Bacteria.</title>
        <authorList>
            <person name="Midha S."/>
            <person name="Bansal K."/>
            <person name="Sharma S."/>
            <person name="Kumar N."/>
            <person name="Patil P.P."/>
            <person name="Chaudhry V."/>
            <person name="Patil P.B."/>
        </authorList>
    </citation>
    <scope>NUCLEOTIDE SEQUENCE [LARGE SCALE GENOMIC DNA]</scope>
    <source>
        <strain evidence="8 9">NS331</strain>
    </source>
</reference>
<keyword evidence="4 7" id="KW-0573">Peptidoglycan synthesis</keyword>
<sequence>MGQATHAGTAPIGVFDSGIGGLSVLAALRARLPRERFVYYADTAHAPYGERGDAFVAARTREVAGLLVREHGVKALVVACNTATAAAIHLLREAWPALPVVGVEPALKPALALSRTGHVAVLATRGTLASGKFGQLAERLTGGAGLPPHIRPVPCDGLADAIEQDDLPRVRELCARYLQAAGPLGSGPEQADVVVLGCTHYPFVLPVLRGLAPAGVRFVETGEPVARQTERLLGDAGRLASEGHGGDPVLLASGSLRNLQWAAQRLAAVDGAH</sequence>
<dbReference type="Proteomes" id="UP000072741">
    <property type="component" value="Unassembled WGS sequence"/>
</dbReference>
<keyword evidence="9" id="KW-1185">Reference proteome</keyword>
<comment type="catalytic activity">
    <reaction evidence="1 7">
        <text>L-glutamate = D-glutamate</text>
        <dbReference type="Rhea" id="RHEA:12813"/>
        <dbReference type="ChEBI" id="CHEBI:29985"/>
        <dbReference type="ChEBI" id="CHEBI:29986"/>
        <dbReference type="EC" id="5.1.1.3"/>
    </reaction>
</comment>
<organism evidence="8 9">
    <name type="scientific">Pseudacidovorax intermedius</name>
    <dbReference type="NCBI Taxonomy" id="433924"/>
    <lineage>
        <taxon>Bacteria</taxon>
        <taxon>Pseudomonadati</taxon>
        <taxon>Pseudomonadota</taxon>
        <taxon>Betaproteobacteria</taxon>
        <taxon>Burkholderiales</taxon>
        <taxon>Comamonadaceae</taxon>
        <taxon>Pseudacidovorax</taxon>
    </lineage>
</organism>
<keyword evidence="5 7" id="KW-0413">Isomerase</keyword>
<dbReference type="GO" id="GO:0008881">
    <property type="term" value="F:glutamate racemase activity"/>
    <property type="evidence" value="ECO:0007669"/>
    <property type="project" value="UniProtKB-UniRule"/>
</dbReference>
<evidence type="ECO:0000256" key="7">
    <source>
        <dbReference type="HAMAP-Rule" id="MF_00258"/>
    </source>
</evidence>
<dbReference type="HAMAP" id="MF_00258">
    <property type="entry name" value="Glu_racemase"/>
    <property type="match status" value="1"/>
</dbReference>
<dbReference type="PROSITE" id="PS00923">
    <property type="entry name" value="ASP_GLU_RACEMASE_1"/>
    <property type="match status" value="1"/>
</dbReference>
<dbReference type="Gene3D" id="3.40.50.1860">
    <property type="match status" value="2"/>
</dbReference>
<evidence type="ECO:0000256" key="5">
    <source>
        <dbReference type="ARBA" id="ARBA00023235"/>
    </source>
</evidence>
<dbReference type="AlphaFoldDB" id="A0A147GS52"/>
<dbReference type="InterPro" id="IPR001920">
    <property type="entry name" value="Asp/Glu_race"/>
</dbReference>
<dbReference type="PANTHER" id="PTHR21198">
    <property type="entry name" value="GLUTAMATE RACEMASE"/>
    <property type="match status" value="1"/>
</dbReference>
<evidence type="ECO:0000313" key="9">
    <source>
        <dbReference type="Proteomes" id="UP000072741"/>
    </source>
</evidence>
<feature type="binding site" evidence="7">
    <location>
        <begin position="48"/>
        <end position="49"/>
    </location>
    <ligand>
        <name>substrate</name>
    </ligand>
</feature>
<feature type="active site" description="Proton donor/acceptor" evidence="7">
    <location>
        <position position="198"/>
    </location>
</feature>
<comment type="caution">
    <text evidence="8">The sequence shown here is derived from an EMBL/GenBank/DDBJ whole genome shotgun (WGS) entry which is preliminary data.</text>
</comment>
<comment type="function">
    <text evidence="7">Provides the (R)-glutamate required for cell wall biosynthesis.</text>
</comment>
<keyword evidence="3 7" id="KW-0133">Cell shape</keyword>
<comment type="similarity">
    <text evidence="7">Belongs to the aspartate/glutamate racemases family.</text>
</comment>
<comment type="pathway">
    <text evidence="7">Cell wall biogenesis; peptidoglycan biosynthesis.</text>
</comment>